<dbReference type="STRING" id="477245.TU94_15785"/>
<dbReference type="InterPro" id="IPR023286">
    <property type="entry name" value="ABATE_dom_sf"/>
</dbReference>
<evidence type="ECO:0000313" key="2">
    <source>
        <dbReference type="EMBL" id="AJP02725.1"/>
    </source>
</evidence>
<dbReference type="EMBL" id="CP010849">
    <property type="protein sequence ID" value="AJP02725.1"/>
    <property type="molecule type" value="Genomic_DNA"/>
</dbReference>
<dbReference type="PANTHER" id="PTHR35525:SF3">
    <property type="entry name" value="BLL6575 PROTEIN"/>
    <property type="match status" value="1"/>
</dbReference>
<protein>
    <recommendedName>
        <fullName evidence="1">Zinc finger CGNR domain-containing protein</fullName>
    </recommendedName>
</protein>
<sequence>MSDSEPLTGEHLALDLVNTRPAGGDGRIDLLDTPQRLAAWLALEGDRLYEDAGDSAPAESDLAPVHAVRAHVEAVLDALLRGAKPSEAALRALTDAQRAAPAVRELAWDGSAVTAVVRRSGPLGVRLAARLAEAATDLFTDPAIGRLKRCEADGCVMLFLPAHPRRRWCSPSRCGNRARVARYYQRHKQAADQKR</sequence>
<proteinExistence type="predicted"/>
<dbReference type="SUPFAM" id="SSF160904">
    <property type="entry name" value="Jann2411-like"/>
    <property type="match status" value="1"/>
</dbReference>
<dbReference type="Proteomes" id="UP000032234">
    <property type="component" value="Chromosome"/>
</dbReference>
<dbReference type="OrthoDB" id="3211108at2"/>
<dbReference type="PANTHER" id="PTHR35525">
    <property type="entry name" value="BLL6575 PROTEIN"/>
    <property type="match status" value="1"/>
</dbReference>
<dbReference type="Gene3D" id="1.10.3300.10">
    <property type="entry name" value="Jann2411-like domain"/>
    <property type="match status" value="1"/>
</dbReference>
<evidence type="ECO:0000313" key="3">
    <source>
        <dbReference type="Proteomes" id="UP000032234"/>
    </source>
</evidence>
<dbReference type="PATRIC" id="fig|477245.3.peg.3341"/>
<name>A0A0C5G2E5_9ACTN</name>
<dbReference type="KEGG" id="scw:TU94_15785"/>
<reference evidence="2 3" key="1">
    <citation type="submission" date="2015-02" db="EMBL/GenBank/DDBJ databases">
        <title>Genome sequence of thermotolerant Streptomyces cyaneogriseus subsp. Noncyanogenus NMWT1, the producer of nematocidal antibiotics nemadectin.</title>
        <authorList>
            <person name="Wang H."/>
            <person name="Li C."/>
            <person name="Xiang W."/>
            <person name="Wang X."/>
        </authorList>
    </citation>
    <scope>NUCLEOTIDE SEQUENCE [LARGE SCALE GENOMIC DNA]</scope>
    <source>
        <strain evidence="2 3">NMWT 1</strain>
    </source>
</reference>
<dbReference type="InterPro" id="IPR010852">
    <property type="entry name" value="ABATE"/>
</dbReference>
<accession>A0A0C5G2E5</accession>
<dbReference type="HOGENOM" id="CLU_087298_2_1_11"/>
<gene>
    <name evidence="2" type="ORF">TU94_15785</name>
</gene>
<dbReference type="RefSeq" id="WP_044382538.1">
    <property type="nucleotide sequence ID" value="NZ_CP010849.1"/>
</dbReference>
<evidence type="ECO:0000259" key="1">
    <source>
        <dbReference type="Pfam" id="PF11706"/>
    </source>
</evidence>
<dbReference type="InterPro" id="IPR021005">
    <property type="entry name" value="Znf_CGNR"/>
</dbReference>
<keyword evidence="3" id="KW-1185">Reference proteome</keyword>
<dbReference type="Pfam" id="PF07336">
    <property type="entry name" value="ABATE"/>
    <property type="match status" value="1"/>
</dbReference>
<feature type="domain" description="Zinc finger CGNR" evidence="1">
    <location>
        <begin position="146"/>
        <end position="187"/>
    </location>
</feature>
<organism evidence="2 3">
    <name type="scientific">Streptomyces cyaneogriseus subsp. noncyanogenus</name>
    <dbReference type="NCBI Taxonomy" id="477245"/>
    <lineage>
        <taxon>Bacteria</taxon>
        <taxon>Bacillati</taxon>
        <taxon>Actinomycetota</taxon>
        <taxon>Actinomycetes</taxon>
        <taxon>Kitasatosporales</taxon>
        <taxon>Streptomycetaceae</taxon>
        <taxon>Streptomyces</taxon>
    </lineage>
</organism>
<dbReference type="Pfam" id="PF11706">
    <property type="entry name" value="zf-CGNR"/>
    <property type="match status" value="1"/>
</dbReference>
<dbReference type="AlphaFoldDB" id="A0A0C5G2E5"/>